<dbReference type="EMBL" id="JADEYC010000004">
    <property type="protein sequence ID" value="MBE9373237.1"/>
    <property type="molecule type" value="Genomic_DNA"/>
</dbReference>
<sequence length="137" mass="15111">MAKTVVVGIDGSNESKDALRWAADYVSVLGGLLHAVTVWSQPVQLGYRLPYPDDELKRRAQESLDEAISPIRTEYPKLDLRTHLLRGNVEDEFVRLSEQADLLVLGNKGHGTLTGVFVGSVALKLVHHARCPVTVVR</sequence>
<feature type="domain" description="UspA" evidence="2">
    <location>
        <begin position="1"/>
        <end position="137"/>
    </location>
</feature>
<evidence type="ECO:0000256" key="1">
    <source>
        <dbReference type="ARBA" id="ARBA00008791"/>
    </source>
</evidence>
<gene>
    <name evidence="3" type="ORF">IQ251_02125</name>
</gene>
<reference evidence="3" key="1">
    <citation type="submission" date="2020-10" db="EMBL/GenBank/DDBJ databases">
        <title>Diversity and distribution of actinomycetes associated with coral in the coast of Hainan.</title>
        <authorList>
            <person name="Li F."/>
        </authorList>
    </citation>
    <scope>NUCLEOTIDE SEQUENCE</scope>
    <source>
        <strain evidence="3">HNM0983</strain>
    </source>
</reference>
<proteinExistence type="inferred from homology"/>
<dbReference type="Gene3D" id="3.40.50.620">
    <property type="entry name" value="HUPs"/>
    <property type="match status" value="1"/>
</dbReference>
<evidence type="ECO:0000313" key="3">
    <source>
        <dbReference type="EMBL" id="MBE9373237.1"/>
    </source>
</evidence>
<dbReference type="InterPro" id="IPR014729">
    <property type="entry name" value="Rossmann-like_a/b/a_fold"/>
</dbReference>
<evidence type="ECO:0000259" key="2">
    <source>
        <dbReference type="Pfam" id="PF00582"/>
    </source>
</evidence>
<keyword evidence="4" id="KW-1185">Reference proteome</keyword>
<comment type="similarity">
    <text evidence="1">Belongs to the universal stress protein A family.</text>
</comment>
<dbReference type="Pfam" id="PF00582">
    <property type="entry name" value="Usp"/>
    <property type="match status" value="1"/>
</dbReference>
<evidence type="ECO:0000313" key="4">
    <source>
        <dbReference type="Proteomes" id="UP000598360"/>
    </source>
</evidence>
<organism evidence="3 4">
    <name type="scientific">Saccharopolyspora montiporae</name>
    <dbReference type="NCBI Taxonomy" id="2781240"/>
    <lineage>
        <taxon>Bacteria</taxon>
        <taxon>Bacillati</taxon>
        <taxon>Actinomycetota</taxon>
        <taxon>Actinomycetes</taxon>
        <taxon>Pseudonocardiales</taxon>
        <taxon>Pseudonocardiaceae</taxon>
        <taxon>Saccharopolyspora</taxon>
    </lineage>
</organism>
<comment type="caution">
    <text evidence="3">The sequence shown here is derived from an EMBL/GenBank/DDBJ whole genome shotgun (WGS) entry which is preliminary data.</text>
</comment>
<dbReference type="AlphaFoldDB" id="A0A929FZ01"/>
<dbReference type="SUPFAM" id="SSF52402">
    <property type="entry name" value="Adenine nucleotide alpha hydrolases-like"/>
    <property type="match status" value="1"/>
</dbReference>
<dbReference type="PANTHER" id="PTHR46268">
    <property type="entry name" value="STRESS RESPONSE PROTEIN NHAX"/>
    <property type="match status" value="1"/>
</dbReference>
<dbReference type="InterPro" id="IPR006015">
    <property type="entry name" value="Universal_stress_UspA"/>
</dbReference>
<dbReference type="RefSeq" id="WP_193926691.1">
    <property type="nucleotide sequence ID" value="NZ_JADEYC010000004.1"/>
</dbReference>
<accession>A0A929FZ01</accession>
<name>A0A929FZ01_9PSEU</name>
<dbReference type="PRINTS" id="PR01438">
    <property type="entry name" value="UNVRSLSTRESS"/>
</dbReference>
<dbReference type="Proteomes" id="UP000598360">
    <property type="component" value="Unassembled WGS sequence"/>
</dbReference>
<protein>
    <submittedName>
        <fullName evidence="3">Universal stress protein</fullName>
    </submittedName>
</protein>
<dbReference type="InterPro" id="IPR006016">
    <property type="entry name" value="UspA"/>
</dbReference>
<dbReference type="PANTHER" id="PTHR46268:SF6">
    <property type="entry name" value="UNIVERSAL STRESS PROTEIN UP12"/>
    <property type="match status" value="1"/>
</dbReference>